<name>A0AAX2QP34_9HYPH</name>
<evidence type="ECO:0000313" key="3">
    <source>
        <dbReference type="EMBL" id="TCU25278.1"/>
    </source>
</evidence>
<keyword evidence="1" id="KW-0378">Hydrolase</keyword>
<dbReference type="InterPro" id="IPR036514">
    <property type="entry name" value="SGNH_hydro_sf"/>
</dbReference>
<organism evidence="3 4">
    <name type="scientific">Rhizobium laguerreae</name>
    <dbReference type="NCBI Taxonomy" id="1076926"/>
    <lineage>
        <taxon>Bacteria</taxon>
        <taxon>Pseudomonadati</taxon>
        <taxon>Pseudomonadota</taxon>
        <taxon>Alphaproteobacteria</taxon>
        <taxon>Hyphomicrobiales</taxon>
        <taxon>Rhizobiaceae</taxon>
        <taxon>Rhizobium/Agrobacterium group</taxon>
        <taxon>Rhizobium</taxon>
    </lineage>
</organism>
<dbReference type="AlphaFoldDB" id="A0AAX2QP34"/>
<dbReference type="GO" id="GO:0016788">
    <property type="term" value="F:hydrolase activity, acting on ester bonds"/>
    <property type="evidence" value="ECO:0007669"/>
    <property type="project" value="UniProtKB-ARBA"/>
</dbReference>
<dbReference type="RefSeq" id="WP_132611369.1">
    <property type="nucleotide sequence ID" value="NZ_SMBI01000005.1"/>
</dbReference>
<dbReference type="Proteomes" id="UP000295021">
    <property type="component" value="Unassembled WGS sequence"/>
</dbReference>
<evidence type="ECO:0000259" key="2">
    <source>
        <dbReference type="Pfam" id="PF03629"/>
    </source>
</evidence>
<reference evidence="3 4" key="1">
    <citation type="submission" date="2019-03" db="EMBL/GenBank/DDBJ databases">
        <title>Genomic Encyclopedia of Type Strains, Phase IV (KMG-V): Genome sequencing to study the core and pangenomes of soil and plant-associated prokaryotes.</title>
        <authorList>
            <person name="Whitman W."/>
        </authorList>
    </citation>
    <scope>NUCLEOTIDE SEQUENCE [LARGE SCALE GENOMIC DNA]</scope>
    <source>
        <strain evidence="3 4">FB403</strain>
    </source>
</reference>
<evidence type="ECO:0000313" key="4">
    <source>
        <dbReference type="Proteomes" id="UP000295021"/>
    </source>
</evidence>
<feature type="domain" description="Sialate O-acetylesterase" evidence="2">
    <location>
        <begin position="304"/>
        <end position="523"/>
    </location>
</feature>
<gene>
    <name evidence="3" type="ORF">EV131_105392</name>
</gene>
<evidence type="ECO:0000256" key="1">
    <source>
        <dbReference type="ARBA" id="ARBA00022801"/>
    </source>
</evidence>
<dbReference type="Pfam" id="PF03629">
    <property type="entry name" value="SASA"/>
    <property type="match status" value="1"/>
</dbReference>
<dbReference type="Gene3D" id="3.40.50.1110">
    <property type="entry name" value="SGNH hydrolase"/>
    <property type="match status" value="1"/>
</dbReference>
<comment type="caution">
    <text evidence="3">The sequence shown here is derived from an EMBL/GenBank/DDBJ whole genome shotgun (WGS) entry which is preliminary data.</text>
</comment>
<dbReference type="SUPFAM" id="SSF52266">
    <property type="entry name" value="SGNH hydrolase"/>
    <property type="match status" value="1"/>
</dbReference>
<protein>
    <submittedName>
        <fullName evidence="3">Carbohydrate esterase-like sialic acid-specific acetylesterase</fullName>
    </submittedName>
</protein>
<accession>A0AAX2QP34</accession>
<dbReference type="EMBL" id="SMBI01000005">
    <property type="protein sequence ID" value="TCU25278.1"/>
    <property type="molecule type" value="Genomic_DNA"/>
</dbReference>
<proteinExistence type="predicted"/>
<dbReference type="InterPro" id="IPR005181">
    <property type="entry name" value="SASA"/>
</dbReference>
<sequence>MALTARQVYRNFNVDGVSSSGKRKPPKSEIRTLLTGYEQAIGANSSGAGSVAKPTRNLLFSDLDHDADVTAWVYADATTDFNGIYRKIGASGSGSWSKILPLPFPIIPASDVGAGTPNAIQATSDLPVSELALVLLTVAEANTGSPVTVAFNGDAPLTIKTSSGNDVAPGGLLAGMEVIGRASGSTFRLASDQSSTAILAAIEDLYESFAAAYLGAFANDAAANAAAGGAPITGALYYSTTVGLLRVYNGAVWQNQSVSLGNGDVTTEKMADGATTEPKLATNLQPGNWVDLNAALTVTPLTILAMGQSNALGNQAGGLTTPFANVTVWNNQNDIETLANLGTAFIAPVLGAVPFNTAAGPINNMMVHAAKVIAKIAGRPVRLVLVAEGGVSIDKWINAANVKGPLYTRMQAVLAAAGISSPVDVVLWHQGEADNASSGTYQTRWNNLVTALTTDGVINAGTAIAVGETARQYTAINAVLKLIADADARAGIGRLANLNTAGDNIHFLGTSLVRAGTIMARAAGKSISTRYGFFANPIAFLQKKVLLKDDGAGSTTIQKMKPSEIIRSDRRPCFASRKVDDQSFSSATFTKITFGSSHINVGGYYDEANSRWMPPAGVVELTAAMLFSGMTSGQLVNACIFKNGELFLRTRRNCVNSIEAVSVSIMDEASGDDYYEVWAYAVGTPAVTYSIDDTVFYGKSL</sequence>